<evidence type="ECO:0000313" key="1">
    <source>
        <dbReference type="EMBL" id="MDQ0226595.1"/>
    </source>
</evidence>
<name>A0ABT9Z5N5_9BACI</name>
<reference evidence="1 2" key="1">
    <citation type="submission" date="2023-07" db="EMBL/GenBank/DDBJ databases">
        <title>Genomic Encyclopedia of Type Strains, Phase IV (KMG-IV): sequencing the most valuable type-strain genomes for metagenomic binning, comparative biology and taxonomic classification.</title>
        <authorList>
            <person name="Goeker M."/>
        </authorList>
    </citation>
    <scope>NUCLEOTIDE SEQUENCE [LARGE SCALE GENOMIC DNA]</scope>
    <source>
        <strain evidence="1 2">DSM 17723</strain>
    </source>
</reference>
<keyword evidence="2" id="KW-1185">Reference proteome</keyword>
<dbReference type="GO" id="GO:0003746">
    <property type="term" value="F:translation elongation factor activity"/>
    <property type="evidence" value="ECO:0007669"/>
    <property type="project" value="UniProtKB-KW"/>
</dbReference>
<dbReference type="RefSeq" id="WP_174879969.1">
    <property type="nucleotide sequence ID" value="NZ_CADEPK010000082.1"/>
</dbReference>
<organism evidence="1 2">
    <name type="scientific">Metabacillus niabensis</name>
    <dbReference type="NCBI Taxonomy" id="324854"/>
    <lineage>
        <taxon>Bacteria</taxon>
        <taxon>Bacillati</taxon>
        <taxon>Bacillota</taxon>
        <taxon>Bacilli</taxon>
        <taxon>Bacillales</taxon>
        <taxon>Bacillaceae</taxon>
        <taxon>Metabacillus</taxon>
    </lineage>
</organism>
<accession>A0ABT9Z5N5</accession>
<keyword evidence="1" id="KW-0251">Elongation factor</keyword>
<dbReference type="Proteomes" id="UP001232245">
    <property type="component" value="Unassembled WGS sequence"/>
</dbReference>
<proteinExistence type="predicted"/>
<dbReference type="EMBL" id="JAUSTZ010000005">
    <property type="protein sequence ID" value="MDQ0226595.1"/>
    <property type="molecule type" value="Genomic_DNA"/>
</dbReference>
<comment type="caution">
    <text evidence="1">The sequence shown here is derived from an EMBL/GenBank/DDBJ whole genome shotgun (WGS) entry which is preliminary data.</text>
</comment>
<protein>
    <submittedName>
        <fullName evidence="1">Transcription elongation factor Elf1</fullName>
    </submittedName>
</protein>
<evidence type="ECO:0000313" key="2">
    <source>
        <dbReference type="Proteomes" id="UP001232245"/>
    </source>
</evidence>
<keyword evidence="1" id="KW-0648">Protein biosynthesis</keyword>
<sequence>MDCCCKSGKTSEIKIEGDVSADPIWCKNCGCNLDLDESPVSAELKDKLSRWALTYGKWIDWNKGSLLANGLELEKEFNQAGLLLTEEVKHELKDQYNVTYSPSSSSRYYL</sequence>
<gene>
    <name evidence="1" type="ORF">J2S02_002940</name>
</gene>